<dbReference type="GO" id="GO:0051301">
    <property type="term" value="P:cell division"/>
    <property type="evidence" value="ECO:0007669"/>
    <property type="project" value="UniProtKB-KW"/>
</dbReference>
<comment type="pathway">
    <text evidence="4 20">Cell wall biogenesis; peptidoglycan biosynthesis.</text>
</comment>
<keyword evidence="12 20" id="KW-0521">NADP</keyword>
<keyword evidence="16 20" id="KW-0131">Cell cycle</keyword>
<evidence type="ECO:0000256" key="10">
    <source>
        <dbReference type="ARBA" id="ARBA00022630"/>
    </source>
</evidence>
<dbReference type="Gene3D" id="3.90.78.10">
    <property type="entry name" value="UDP-N-acetylenolpyruvoylglucosamine reductase, C-terminal domain"/>
    <property type="match status" value="1"/>
</dbReference>
<dbReference type="SUPFAM" id="SSF56176">
    <property type="entry name" value="FAD-binding/transporter-associated domain-like"/>
    <property type="match status" value="1"/>
</dbReference>
<dbReference type="NCBIfam" id="NF000755">
    <property type="entry name" value="PRK00046.1"/>
    <property type="match status" value="1"/>
</dbReference>
<dbReference type="GO" id="GO:0071949">
    <property type="term" value="F:FAD binding"/>
    <property type="evidence" value="ECO:0007669"/>
    <property type="project" value="InterPro"/>
</dbReference>
<feature type="domain" description="FAD-binding PCMH-type" evidence="21">
    <location>
        <begin position="20"/>
        <end position="191"/>
    </location>
</feature>
<evidence type="ECO:0000256" key="9">
    <source>
        <dbReference type="ARBA" id="ARBA00022618"/>
    </source>
</evidence>
<dbReference type="PANTHER" id="PTHR21071">
    <property type="entry name" value="UDP-N-ACETYLENOLPYRUVOYLGLUCOSAMINE REDUCTASE"/>
    <property type="match status" value="1"/>
</dbReference>
<dbReference type="GO" id="GO:0008762">
    <property type="term" value="F:UDP-N-acetylmuramate dehydrogenase activity"/>
    <property type="evidence" value="ECO:0007669"/>
    <property type="project" value="UniProtKB-UniRule"/>
</dbReference>
<evidence type="ECO:0000256" key="2">
    <source>
        <dbReference type="ARBA" id="ARBA00003921"/>
    </source>
</evidence>
<evidence type="ECO:0000256" key="4">
    <source>
        <dbReference type="ARBA" id="ARBA00004752"/>
    </source>
</evidence>
<evidence type="ECO:0000256" key="16">
    <source>
        <dbReference type="ARBA" id="ARBA00023306"/>
    </source>
</evidence>
<dbReference type="GO" id="GO:0008360">
    <property type="term" value="P:regulation of cell shape"/>
    <property type="evidence" value="ECO:0007669"/>
    <property type="project" value="UniProtKB-KW"/>
</dbReference>
<keyword evidence="15 20" id="KW-0560">Oxidoreductase</keyword>
<dbReference type="EMBL" id="JBBDHC010000005">
    <property type="protein sequence ID" value="MEJ1249088.1"/>
    <property type="molecule type" value="Genomic_DNA"/>
</dbReference>
<dbReference type="InterPro" id="IPR016166">
    <property type="entry name" value="FAD-bd_PCMH"/>
</dbReference>
<dbReference type="Gene3D" id="3.30.465.10">
    <property type="match status" value="1"/>
</dbReference>
<evidence type="ECO:0000256" key="7">
    <source>
        <dbReference type="ARBA" id="ARBA00015188"/>
    </source>
</evidence>
<sequence length="363" mass="38905">MAPAYHLAERVSLAGRNGFRVASRAELFIDVRRAEALPELFAMPYLQRAPLLVLGEGSNTLIVGDVPGVVMAIGGMGREVLARDDDGALLRAGAGERWDDVVAWSLGLGYAGLENLVLIPGLAGAAPIQNIGAYGTEVGEFIQTVEAWDRQAGALVRLDRADCAFGYRDSVFKRDPARWLVTAIELRLPRRHPPRIGYPGLPEELALLGAGDAPRPAQIAEAVSRLRTRKLPNPSMVPNVGSFFRNPVVASAHALDLQRDEPSMPAWTVDDGALRKLSAAWLIERAGWKGFREGDAGVSAQHALVLVNHGQASGAEMFALAQRVALSVHERFGVWLEPEARIVGARWDAPGARAAFASAAAPA</sequence>
<comment type="function">
    <text evidence="2 20">Cell wall formation.</text>
</comment>
<evidence type="ECO:0000256" key="19">
    <source>
        <dbReference type="ARBA" id="ARBA00048914"/>
    </source>
</evidence>
<evidence type="ECO:0000256" key="8">
    <source>
        <dbReference type="ARBA" id="ARBA00022490"/>
    </source>
</evidence>
<dbReference type="GO" id="GO:0009252">
    <property type="term" value="P:peptidoglycan biosynthetic process"/>
    <property type="evidence" value="ECO:0007669"/>
    <property type="project" value="UniProtKB-UniRule"/>
</dbReference>
<gene>
    <name evidence="20 22" type="primary">murB</name>
    <name evidence="22" type="ORF">WB794_05305</name>
</gene>
<evidence type="ECO:0000256" key="11">
    <source>
        <dbReference type="ARBA" id="ARBA00022827"/>
    </source>
</evidence>
<dbReference type="Pfam" id="PF01565">
    <property type="entry name" value="FAD_binding_4"/>
    <property type="match status" value="1"/>
</dbReference>
<keyword evidence="9 20" id="KW-0132">Cell division</keyword>
<evidence type="ECO:0000256" key="6">
    <source>
        <dbReference type="ARBA" id="ARBA00012518"/>
    </source>
</evidence>
<dbReference type="Pfam" id="PF02873">
    <property type="entry name" value="MurB_C"/>
    <property type="match status" value="1"/>
</dbReference>
<comment type="similarity">
    <text evidence="5 20">Belongs to the MurB family.</text>
</comment>
<name>A0AAW9R4C1_9GAMM</name>
<dbReference type="GO" id="GO:0071555">
    <property type="term" value="P:cell wall organization"/>
    <property type="evidence" value="ECO:0007669"/>
    <property type="project" value="UniProtKB-KW"/>
</dbReference>
<comment type="catalytic activity">
    <reaction evidence="19 20">
        <text>UDP-N-acetyl-alpha-D-muramate + NADP(+) = UDP-N-acetyl-3-O-(1-carboxyvinyl)-alpha-D-glucosamine + NADPH + H(+)</text>
        <dbReference type="Rhea" id="RHEA:12248"/>
        <dbReference type="ChEBI" id="CHEBI:15378"/>
        <dbReference type="ChEBI" id="CHEBI:57783"/>
        <dbReference type="ChEBI" id="CHEBI:58349"/>
        <dbReference type="ChEBI" id="CHEBI:68483"/>
        <dbReference type="ChEBI" id="CHEBI:70757"/>
        <dbReference type="EC" id="1.3.1.98"/>
    </reaction>
</comment>
<feature type="active site" evidence="20">
    <location>
        <position position="339"/>
    </location>
</feature>
<dbReference type="HAMAP" id="MF_00037">
    <property type="entry name" value="MurB"/>
    <property type="match status" value="1"/>
</dbReference>
<dbReference type="InterPro" id="IPR006094">
    <property type="entry name" value="Oxid_FAD_bind_N"/>
</dbReference>
<reference evidence="22 23" key="1">
    <citation type="journal article" date="2016" name="Antonie Van Leeuwenhoek">
        <title>Denitratimonas tolerans gen. nov., sp. nov., a denitrifying bacterium isolated from a bioreactor for tannery wastewater treatment.</title>
        <authorList>
            <person name="Han S.I."/>
            <person name="Kim J.O."/>
            <person name="Lee Y.R."/>
            <person name="Ekpeghere K.I."/>
            <person name="Koh S.C."/>
            <person name="Whang K.S."/>
        </authorList>
    </citation>
    <scope>NUCLEOTIDE SEQUENCE [LARGE SCALE GENOMIC DNA]</scope>
    <source>
        <strain evidence="22 23">KACC 17565</strain>
    </source>
</reference>
<feature type="active site" description="Proton donor" evidence="20">
    <location>
        <position position="242"/>
    </location>
</feature>
<dbReference type="Gene3D" id="3.30.43.10">
    <property type="entry name" value="Uridine Diphospho-n-acetylenolpyruvylglucosamine Reductase, domain 2"/>
    <property type="match status" value="1"/>
</dbReference>
<comment type="cofactor">
    <cofactor evidence="1 20">
        <name>FAD</name>
        <dbReference type="ChEBI" id="CHEBI:57692"/>
    </cofactor>
</comment>
<dbReference type="RefSeq" id="WP_337334801.1">
    <property type="nucleotide sequence ID" value="NZ_JBBDHC010000005.1"/>
</dbReference>
<dbReference type="EC" id="1.3.1.98" evidence="6 20"/>
<evidence type="ECO:0000313" key="22">
    <source>
        <dbReference type="EMBL" id="MEJ1249088.1"/>
    </source>
</evidence>
<keyword evidence="23" id="KW-1185">Reference proteome</keyword>
<evidence type="ECO:0000256" key="12">
    <source>
        <dbReference type="ARBA" id="ARBA00022857"/>
    </source>
</evidence>
<dbReference type="InterPro" id="IPR036635">
    <property type="entry name" value="MurB_C_sf"/>
</dbReference>
<evidence type="ECO:0000259" key="21">
    <source>
        <dbReference type="PROSITE" id="PS51387"/>
    </source>
</evidence>
<protein>
    <recommendedName>
        <fullName evidence="7 20">UDP-N-acetylenolpyruvoylglucosamine reductase</fullName>
        <ecNumber evidence="6 20">1.3.1.98</ecNumber>
    </recommendedName>
    <alternativeName>
        <fullName evidence="18 20">UDP-N-acetylmuramate dehydrogenase</fullName>
    </alternativeName>
</protein>
<dbReference type="Proteomes" id="UP001364472">
    <property type="component" value="Unassembled WGS sequence"/>
</dbReference>
<comment type="caution">
    <text evidence="22">The sequence shown here is derived from an EMBL/GenBank/DDBJ whole genome shotgun (WGS) entry which is preliminary data.</text>
</comment>
<dbReference type="InterPro" id="IPR016169">
    <property type="entry name" value="FAD-bd_PCMH_sub2"/>
</dbReference>
<dbReference type="InterPro" id="IPR036318">
    <property type="entry name" value="FAD-bd_PCMH-like_sf"/>
</dbReference>
<evidence type="ECO:0000256" key="17">
    <source>
        <dbReference type="ARBA" id="ARBA00023316"/>
    </source>
</evidence>
<evidence type="ECO:0000256" key="13">
    <source>
        <dbReference type="ARBA" id="ARBA00022960"/>
    </source>
</evidence>
<evidence type="ECO:0000256" key="3">
    <source>
        <dbReference type="ARBA" id="ARBA00004496"/>
    </source>
</evidence>
<evidence type="ECO:0000256" key="15">
    <source>
        <dbReference type="ARBA" id="ARBA00023002"/>
    </source>
</evidence>
<organism evidence="22 23">
    <name type="scientific">Denitratimonas tolerans</name>
    <dbReference type="NCBI Taxonomy" id="1338420"/>
    <lineage>
        <taxon>Bacteria</taxon>
        <taxon>Pseudomonadati</taxon>
        <taxon>Pseudomonadota</taxon>
        <taxon>Gammaproteobacteria</taxon>
        <taxon>Lysobacterales</taxon>
        <taxon>Lysobacteraceae</taxon>
        <taxon>Denitratimonas</taxon>
    </lineage>
</organism>
<keyword evidence="13 20" id="KW-0133">Cell shape</keyword>
<keyword evidence="14 20" id="KW-0573">Peptidoglycan synthesis</keyword>
<dbReference type="PROSITE" id="PS51387">
    <property type="entry name" value="FAD_PCMH"/>
    <property type="match status" value="1"/>
</dbReference>
<evidence type="ECO:0000256" key="20">
    <source>
        <dbReference type="HAMAP-Rule" id="MF_00037"/>
    </source>
</evidence>
<dbReference type="NCBIfam" id="TIGR00179">
    <property type="entry name" value="murB"/>
    <property type="match status" value="1"/>
</dbReference>
<evidence type="ECO:0000256" key="14">
    <source>
        <dbReference type="ARBA" id="ARBA00022984"/>
    </source>
</evidence>
<accession>A0AAW9R4C1</accession>
<dbReference type="SUPFAM" id="SSF56194">
    <property type="entry name" value="Uridine diphospho-N-Acetylenolpyruvylglucosamine reductase, MurB, C-terminal domain"/>
    <property type="match status" value="1"/>
</dbReference>
<keyword evidence="10 20" id="KW-0285">Flavoprotein</keyword>
<evidence type="ECO:0000256" key="1">
    <source>
        <dbReference type="ARBA" id="ARBA00001974"/>
    </source>
</evidence>
<comment type="subcellular location">
    <subcellularLocation>
        <location evidence="3 20">Cytoplasm</location>
    </subcellularLocation>
</comment>
<evidence type="ECO:0000256" key="5">
    <source>
        <dbReference type="ARBA" id="ARBA00010485"/>
    </source>
</evidence>
<dbReference type="InterPro" id="IPR003170">
    <property type="entry name" value="MurB"/>
</dbReference>
<evidence type="ECO:0000313" key="23">
    <source>
        <dbReference type="Proteomes" id="UP001364472"/>
    </source>
</evidence>
<keyword evidence="11 20" id="KW-0274">FAD</keyword>
<dbReference type="PANTHER" id="PTHR21071:SF4">
    <property type="entry name" value="UDP-N-ACETYLENOLPYRUVOYLGLUCOSAMINE REDUCTASE"/>
    <property type="match status" value="1"/>
</dbReference>
<dbReference type="NCBIfam" id="NF010478">
    <property type="entry name" value="PRK13903.1"/>
    <property type="match status" value="1"/>
</dbReference>
<dbReference type="InterPro" id="IPR011601">
    <property type="entry name" value="MurB_C"/>
</dbReference>
<proteinExistence type="inferred from homology"/>
<feature type="active site" evidence="20">
    <location>
        <position position="168"/>
    </location>
</feature>
<keyword evidence="17 20" id="KW-0961">Cell wall biogenesis/degradation</keyword>
<keyword evidence="8 20" id="KW-0963">Cytoplasm</keyword>
<dbReference type="AlphaFoldDB" id="A0AAW9R4C1"/>
<dbReference type="GO" id="GO:0005829">
    <property type="term" value="C:cytosol"/>
    <property type="evidence" value="ECO:0007669"/>
    <property type="project" value="TreeGrafter"/>
</dbReference>
<dbReference type="InterPro" id="IPR016167">
    <property type="entry name" value="FAD-bd_PCMH_sub1"/>
</dbReference>
<evidence type="ECO:0000256" key="18">
    <source>
        <dbReference type="ARBA" id="ARBA00031026"/>
    </source>
</evidence>